<dbReference type="FunFam" id="1.10.510.10:FF:000001">
    <property type="entry name" value="Calcium/calmodulin-dependent protein kinase type II subunit delta"/>
    <property type="match status" value="1"/>
</dbReference>
<dbReference type="PROSITE" id="PS50011">
    <property type="entry name" value="PROTEIN_KINASE_DOM"/>
    <property type="match status" value="1"/>
</dbReference>
<reference evidence="18" key="1">
    <citation type="submission" date="2025-08" db="UniProtKB">
        <authorList>
            <consortium name="RefSeq"/>
        </authorList>
    </citation>
    <scope>IDENTIFICATION</scope>
    <source>
        <strain evidence="18">Wakin</strain>
        <tissue evidence="18">Muscle</tissue>
    </source>
</reference>
<evidence type="ECO:0000313" key="18">
    <source>
        <dbReference type="RefSeq" id="XP_026119585.1"/>
    </source>
</evidence>
<evidence type="ECO:0000259" key="16">
    <source>
        <dbReference type="PROSITE" id="PS50011"/>
    </source>
</evidence>
<keyword evidence="7" id="KW-0418">Kinase</keyword>
<dbReference type="GO" id="GO:0043226">
    <property type="term" value="C:organelle"/>
    <property type="evidence" value="ECO:0007669"/>
    <property type="project" value="UniProtKB-ARBA"/>
</dbReference>
<evidence type="ECO:0000256" key="7">
    <source>
        <dbReference type="ARBA" id="ARBA00022777"/>
    </source>
</evidence>
<evidence type="ECO:0000256" key="13">
    <source>
        <dbReference type="ARBA" id="ARBA00064333"/>
    </source>
</evidence>
<dbReference type="GO" id="GO:0005524">
    <property type="term" value="F:ATP binding"/>
    <property type="evidence" value="ECO:0007669"/>
    <property type="project" value="UniProtKB-UniRule"/>
</dbReference>
<dbReference type="FunFam" id="3.10.450.50:FF:000001">
    <property type="entry name" value="calcium/calmodulin-dependent protein kinase type II subunit gamma isoform X1"/>
    <property type="match status" value="1"/>
</dbReference>
<comment type="similarity">
    <text evidence="1">Belongs to the protein kinase superfamily. CAMK Ser/Thr protein kinase family. CaMK subfamily.</text>
</comment>
<dbReference type="SMART" id="SM00220">
    <property type="entry name" value="S_TKc"/>
    <property type="match status" value="1"/>
</dbReference>
<evidence type="ECO:0000256" key="8">
    <source>
        <dbReference type="ARBA" id="ARBA00022840"/>
    </source>
</evidence>
<feature type="region of interest" description="Disordered" evidence="15">
    <location>
        <begin position="511"/>
        <end position="546"/>
    </location>
</feature>
<name>A0A6P6PGM2_CARAU</name>
<dbReference type="GO" id="GO:0004683">
    <property type="term" value="F:calcium/calmodulin-dependent protein kinase activity"/>
    <property type="evidence" value="ECO:0007669"/>
    <property type="project" value="UniProtKB-EC"/>
</dbReference>
<accession>A0A6P6PGM2</accession>
<keyword evidence="4" id="KW-0597">Phosphoprotein</keyword>
<evidence type="ECO:0000256" key="3">
    <source>
        <dbReference type="ARBA" id="ARBA00022527"/>
    </source>
</evidence>
<dbReference type="Gene3D" id="6.10.140.620">
    <property type="match status" value="1"/>
</dbReference>
<evidence type="ECO:0000256" key="6">
    <source>
        <dbReference type="ARBA" id="ARBA00022741"/>
    </source>
</evidence>
<feature type="binding site" evidence="14">
    <location>
        <position position="42"/>
    </location>
    <ligand>
        <name>ATP</name>
        <dbReference type="ChEBI" id="CHEBI:30616"/>
    </ligand>
</feature>
<comment type="catalytic activity">
    <reaction evidence="11">
        <text>L-seryl-[protein] + ATP = O-phospho-L-seryl-[protein] + ADP + H(+)</text>
        <dbReference type="Rhea" id="RHEA:17989"/>
        <dbReference type="Rhea" id="RHEA-COMP:9863"/>
        <dbReference type="Rhea" id="RHEA-COMP:11604"/>
        <dbReference type="ChEBI" id="CHEBI:15378"/>
        <dbReference type="ChEBI" id="CHEBI:29999"/>
        <dbReference type="ChEBI" id="CHEBI:30616"/>
        <dbReference type="ChEBI" id="CHEBI:83421"/>
        <dbReference type="ChEBI" id="CHEBI:456216"/>
        <dbReference type="EC" id="2.7.11.17"/>
    </reaction>
</comment>
<evidence type="ECO:0000313" key="17">
    <source>
        <dbReference type="Proteomes" id="UP000515129"/>
    </source>
</evidence>
<dbReference type="GO" id="GO:0005516">
    <property type="term" value="F:calmodulin binding"/>
    <property type="evidence" value="ECO:0007669"/>
    <property type="project" value="UniProtKB-KW"/>
</dbReference>
<comment type="catalytic activity">
    <reaction evidence="10">
        <text>L-threonyl-[protein] + ATP = O-phospho-L-threonyl-[protein] + ADP + H(+)</text>
        <dbReference type="Rhea" id="RHEA:46608"/>
        <dbReference type="Rhea" id="RHEA-COMP:11060"/>
        <dbReference type="Rhea" id="RHEA-COMP:11605"/>
        <dbReference type="ChEBI" id="CHEBI:15378"/>
        <dbReference type="ChEBI" id="CHEBI:30013"/>
        <dbReference type="ChEBI" id="CHEBI:30616"/>
        <dbReference type="ChEBI" id="CHEBI:61977"/>
        <dbReference type="ChEBI" id="CHEBI:456216"/>
        <dbReference type="EC" id="2.7.11.17"/>
    </reaction>
</comment>
<evidence type="ECO:0000256" key="12">
    <source>
        <dbReference type="ARBA" id="ARBA00056581"/>
    </source>
</evidence>
<dbReference type="InterPro" id="IPR013543">
    <property type="entry name" value="Ca/CaM-dep_prot_kinase-assoc"/>
</dbReference>
<dbReference type="Proteomes" id="UP000515129">
    <property type="component" value="Unplaced"/>
</dbReference>
<gene>
    <name evidence="18" type="primary">LOC113098767</name>
</gene>
<dbReference type="CDD" id="cd14086">
    <property type="entry name" value="STKc_CaMKII"/>
    <property type="match status" value="1"/>
</dbReference>
<protein>
    <recommendedName>
        <fullName evidence="2">calcium/calmodulin-dependent protein kinase</fullName>
        <ecNumber evidence="2">2.7.11.17</ecNumber>
    </recommendedName>
</protein>
<dbReference type="InterPro" id="IPR032710">
    <property type="entry name" value="NTF2-like_dom_sf"/>
</dbReference>
<evidence type="ECO:0000256" key="5">
    <source>
        <dbReference type="ARBA" id="ARBA00022679"/>
    </source>
</evidence>
<dbReference type="PANTHER" id="PTHR24347">
    <property type="entry name" value="SERINE/THREONINE-PROTEIN KINASE"/>
    <property type="match status" value="1"/>
</dbReference>
<evidence type="ECO:0000256" key="14">
    <source>
        <dbReference type="PROSITE-ProRule" id="PRU10141"/>
    </source>
</evidence>
<keyword evidence="3" id="KW-0723">Serine/threonine-protein kinase</keyword>
<evidence type="ECO:0000256" key="11">
    <source>
        <dbReference type="ARBA" id="ARBA00047430"/>
    </source>
</evidence>
<dbReference type="Gene3D" id="3.10.450.50">
    <property type="match status" value="1"/>
</dbReference>
<keyword evidence="8 14" id="KW-0067">ATP-binding</keyword>
<evidence type="ECO:0000256" key="1">
    <source>
        <dbReference type="ARBA" id="ARBA00005354"/>
    </source>
</evidence>
<dbReference type="PROSITE" id="PS00108">
    <property type="entry name" value="PROTEIN_KINASE_ST"/>
    <property type="match status" value="1"/>
</dbReference>
<evidence type="ECO:0000256" key="9">
    <source>
        <dbReference type="ARBA" id="ARBA00022860"/>
    </source>
</evidence>
<dbReference type="InterPro" id="IPR011009">
    <property type="entry name" value="Kinase-like_dom_sf"/>
</dbReference>
<dbReference type="FunFam" id="3.30.200.20:FF:000002">
    <property type="entry name" value="Calcium/calmodulin-dependent protein kinase type II subunit delta isoform 2"/>
    <property type="match status" value="1"/>
</dbReference>
<keyword evidence="9" id="KW-0112">Calmodulin-binding</keyword>
<proteinExistence type="inferred from homology"/>
<dbReference type="OrthoDB" id="336747at2759"/>
<comment type="subunit">
    <text evidence="13">CAMK2 is composed of four different chains: alpha, beta, gamma, and delta. The different isoforms assemble into homo- or heteromultimeric holoenzymes composed of 8 to 12 subunits.</text>
</comment>
<dbReference type="InterPro" id="IPR000719">
    <property type="entry name" value="Prot_kinase_dom"/>
</dbReference>
<dbReference type="InterPro" id="IPR017441">
    <property type="entry name" value="Protein_kinase_ATP_BS"/>
</dbReference>
<feature type="domain" description="Protein kinase" evidence="16">
    <location>
        <begin position="13"/>
        <end position="271"/>
    </location>
</feature>
<dbReference type="Gene3D" id="1.10.510.10">
    <property type="entry name" value="Transferase(Phosphotransferase) domain 1"/>
    <property type="match status" value="1"/>
</dbReference>
<dbReference type="InterPro" id="IPR008271">
    <property type="entry name" value="Ser/Thr_kinase_AS"/>
</dbReference>
<comment type="function">
    <text evidence="12">CaM-kinase II (CAMK2) is a prominent kinase in the central nervous system.</text>
</comment>
<dbReference type="Gene3D" id="3.30.200.20">
    <property type="entry name" value="Phosphorylase Kinase, domain 1"/>
    <property type="match status" value="1"/>
</dbReference>
<dbReference type="PROSITE" id="PS00107">
    <property type="entry name" value="PROTEIN_KINASE_ATP"/>
    <property type="match status" value="1"/>
</dbReference>
<dbReference type="Pfam" id="PF08332">
    <property type="entry name" value="CaMKII_AD"/>
    <property type="match status" value="1"/>
</dbReference>
<dbReference type="GeneID" id="113098767"/>
<keyword evidence="6 14" id="KW-0547">Nucleotide-binding</keyword>
<evidence type="ECO:0000256" key="2">
    <source>
        <dbReference type="ARBA" id="ARBA00012434"/>
    </source>
</evidence>
<dbReference type="SUPFAM" id="SSF54427">
    <property type="entry name" value="NTF2-like"/>
    <property type="match status" value="1"/>
</dbReference>
<sequence>MATTTCTRFTDEYQLYEELGKGAFSVVRRCVKLSTGQEYAAKIINTKKLSARDHQKLEREARICRLLKHSNIVRLHDSISEEGFHYLLFDLVTGGELFEDIVAREYYSEADASHCIQQILEAVLHCHQMGVVHRDLKPENLLLASKCKNAAVKLADFGLAIEVQGDQQAWFGFAGTPGYLSPEVLRKEAYGKPVDIWACGVILYILLVGYPPFWDEDQHKLYQQIKAGAYDFPSPEWDTVTPEAKNLINQMLTINPAKRITAQEALKHPWVCQRSTVASMMHRQETVECLKKFNARRKLKGAILTTMLVSRNFSVGSRQTTAPASVTAAAAAVAAAAGTTAGLVEQAAKSLLNKKADVKKRKSSSTIQYMPQTNSTKNSIVTSPKGNLPSPALEAQTTVIHNAVDGIKESSDSSNATVEDEEMKGKLVDNSSVMPDSAHTPPGPSPALFTASKFTDLLGVVRRGSVPTCDAEGGSTITPAVVSAPFTPQTTNIPTQMSRLTDLVSSVRRPIATHTDSEPSAASRPLTAPVSAPSHPSPLPAQPSSSPLLLAHSRKQEIIKITEQLIEANNNGDFEAYAKICDPGLTCFEPEALGNLVEGMDFHRFYFENLLSKNSKPIHTTILNPHVHLIGDEAACIAYIRLTQYVDGQGRPHSSQSEETRVWHRRDSKWQNVHFHCSGAPAAPLQ</sequence>
<dbReference type="RefSeq" id="XP_026119585.1">
    <property type="nucleotide sequence ID" value="XM_026263800.1"/>
</dbReference>
<dbReference type="EC" id="2.7.11.17" evidence="2"/>
<dbReference type="SUPFAM" id="SSF56112">
    <property type="entry name" value="Protein kinase-like (PK-like)"/>
    <property type="match status" value="1"/>
</dbReference>
<dbReference type="Pfam" id="PF00069">
    <property type="entry name" value="Pkinase"/>
    <property type="match status" value="1"/>
</dbReference>
<evidence type="ECO:0000256" key="15">
    <source>
        <dbReference type="SAM" id="MobiDB-lite"/>
    </source>
</evidence>
<dbReference type="AlphaFoldDB" id="A0A6P6PGM2"/>
<keyword evidence="5" id="KW-0808">Transferase</keyword>
<organism evidence="17 18">
    <name type="scientific">Carassius auratus</name>
    <name type="common">Goldfish</name>
    <dbReference type="NCBI Taxonomy" id="7957"/>
    <lineage>
        <taxon>Eukaryota</taxon>
        <taxon>Metazoa</taxon>
        <taxon>Chordata</taxon>
        <taxon>Craniata</taxon>
        <taxon>Vertebrata</taxon>
        <taxon>Euteleostomi</taxon>
        <taxon>Actinopterygii</taxon>
        <taxon>Neopterygii</taxon>
        <taxon>Teleostei</taxon>
        <taxon>Ostariophysi</taxon>
        <taxon>Cypriniformes</taxon>
        <taxon>Cyprinidae</taxon>
        <taxon>Cyprininae</taxon>
        <taxon>Carassius</taxon>
    </lineage>
</organism>
<evidence type="ECO:0000256" key="10">
    <source>
        <dbReference type="ARBA" id="ARBA00047307"/>
    </source>
</evidence>
<evidence type="ECO:0000256" key="4">
    <source>
        <dbReference type="ARBA" id="ARBA00022553"/>
    </source>
</evidence>
<keyword evidence="17" id="KW-1185">Reference proteome</keyword>